<keyword evidence="3" id="KW-1185">Reference proteome</keyword>
<gene>
    <name evidence="2" type="ORF">DPM33_04780</name>
</gene>
<dbReference type="SUPFAM" id="SSF88659">
    <property type="entry name" value="Sigma3 and sigma4 domains of RNA polymerase sigma factors"/>
    <property type="match status" value="1"/>
</dbReference>
<dbReference type="AlphaFoldDB" id="A0A330HTT3"/>
<dbReference type="RefSeq" id="WP_112096147.1">
    <property type="nucleotide sequence ID" value="NZ_QMBP01000002.1"/>
</dbReference>
<reference evidence="2 3" key="2">
    <citation type="submission" date="2018-07" db="EMBL/GenBank/DDBJ databases">
        <title>Diversity of Mesorhizobium strains in Brazil.</title>
        <authorList>
            <person name="Helene L.C.F."/>
            <person name="Dall'Agnol R."/>
            <person name="Delamuta J.R.M."/>
            <person name="Hungria M."/>
        </authorList>
    </citation>
    <scope>NUCLEOTIDE SEQUENCE [LARGE SCALE GENOMIC DNA]</scope>
    <source>
        <strain evidence="2 3">AC99b</strain>
    </source>
</reference>
<dbReference type="InterPro" id="IPR013249">
    <property type="entry name" value="RNA_pol_sigma70_r4_t2"/>
</dbReference>
<sequence length="94" mass="10682">MADGVIRDILERSIDELPDELRSVFVACVVDGMSPEQFAELFALTSETVEARLHNARSLLVEVLMRQFGGVYQLDDCRSERIANAVIDRLFPRR</sequence>
<accession>A0A330HTT3</accession>
<feature type="domain" description="RNA polymerase sigma factor 70 region 4 type 2" evidence="1">
    <location>
        <begin position="8"/>
        <end position="59"/>
    </location>
</feature>
<evidence type="ECO:0000313" key="2">
    <source>
        <dbReference type="EMBL" id="RAZ91805.1"/>
    </source>
</evidence>
<reference evidence="3" key="1">
    <citation type="submission" date="2018-06" db="EMBL/GenBank/DDBJ databases">
        <authorList>
            <person name="Helene L.C."/>
            <person name="Dall'Agnol R."/>
            <person name="Delamuta J.R."/>
            <person name="Hungria M."/>
        </authorList>
    </citation>
    <scope>NUCLEOTIDE SEQUENCE [LARGE SCALE GENOMIC DNA]</scope>
    <source>
        <strain evidence="3">AC99b</strain>
    </source>
</reference>
<comment type="caution">
    <text evidence="2">The sequence shown here is derived from an EMBL/GenBank/DDBJ whole genome shotgun (WGS) entry which is preliminary data.</text>
</comment>
<dbReference type="Gene3D" id="1.10.10.10">
    <property type="entry name" value="Winged helix-like DNA-binding domain superfamily/Winged helix DNA-binding domain"/>
    <property type="match status" value="1"/>
</dbReference>
<proteinExistence type="predicted"/>
<dbReference type="InterPro" id="IPR013324">
    <property type="entry name" value="RNA_pol_sigma_r3/r4-like"/>
</dbReference>
<dbReference type="Proteomes" id="UP000251558">
    <property type="component" value="Unassembled WGS sequence"/>
</dbReference>
<dbReference type="InterPro" id="IPR036388">
    <property type="entry name" value="WH-like_DNA-bd_sf"/>
</dbReference>
<evidence type="ECO:0000259" key="1">
    <source>
        <dbReference type="Pfam" id="PF08281"/>
    </source>
</evidence>
<dbReference type="GO" id="GO:0016987">
    <property type="term" value="F:sigma factor activity"/>
    <property type="evidence" value="ECO:0007669"/>
    <property type="project" value="InterPro"/>
</dbReference>
<dbReference type="EMBL" id="QMBP01000002">
    <property type="protein sequence ID" value="RAZ91805.1"/>
    <property type="molecule type" value="Genomic_DNA"/>
</dbReference>
<dbReference type="GO" id="GO:0003677">
    <property type="term" value="F:DNA binding"/>
    <property type="evidence" value="ECO:0007669"/>
    <property type="project" value="InterPro"/>
</dbReference>
<dbReference type="Pfam" id="PF08281">
    <property type="entry name" value="Sigma70_r4_2"/>
    <property type="match status" value="1"/>
</dbReference>
<organism evidence="2 3">
    <name type="scientific">Mesorhizobium hawassense</name>
    <dbReference type="NCBI Taxonomy" id="1209954"/>
    <lineage>
        <taxon>Bacteria</taxon>
        <taxon>Pseudomonadati</taxon>
        <taxon>Pseudomonadota</taxon>
        <taxon>Alphaproteobacteria</taxon>
        <taxon>Hyphomicrobiales</taxon>
        <taxon>Phyllobacteriaceae</taxon>
        <taxon>Mesorhizobium</taxon>
    </lineage>
</organism>
<dbReference type="OrthoDB" id="8241496at2"/>
<dbReference type="GO" id="GO:0006352">
    <property type="term" value="P:DNA-templated transcription initiation"/>
    <property type="evidence" value="ECO:0007669"/>
    <property type="project" value="InterPro"/>
</dbReference>
<evidence type="ECO:0000313" key="3">
    <source>
        <dbReference type="Proteomes" id="UP000251558"/>
    </source>
</evidence>
<protein>
    <recommendedName>
        <fullName evidence="1">RNA polymerase sigma factor 70 region 4 type 2 domain-containing protein</fullName>
    </recommendedName>
</protein>
<name>A0A330HTT3_9HYPH</name>